<dbReference type="InterPro" id="IPR039425">
    <property type="entry name" value="RNA_pol_sigma-70-like"/>
</dbReference>
<dbReference type="SUPFAM" id="SSF88946">
    <property type="entry name" value="Sigma2 domain of RNA polymerase sigma factors"/>
    <property type="match status" value="1"/>
</dbReference>
<dbReference type="GO" id="GO:0003677">
    <property type="term" value="F:DNA binding"/>
    <property type="evidence" value="ECO:0007669"/>
    <property type="project" value="UniProtKB-KW"/>
</dbReference>
<evidence type="ECO:0000256" key="4">
    <source>
        <dbReference type="ARBA" id="ARBA00023125"/>
    </source>
</evidence>
<evidence type="ECO:0000313" key="9">
    <source>
        <dbReference type="Proteomes" id="UP001139485"/>
    </source>
</evidence>
<dbReference type="AlphaFoldDB" id="A0A9X2D6B6"/>
<evidence type="ECO:0000313" key="8">
    <source>
        <dbReference type="EMBL" id="MCM0620173.1"/>
    </source>
</evidence>
<dbReference type="PANTHER" id="PTHR43133">
    <property type="entry name" value="RNA POLYMERASE ECF-TYPE SIGMA FACTO"/>
    <property type="match status" value="1"/>
</dbReference>
<dbReference type="Gene3D" id="1.10.10.10">
    <property type="entry name" value="Winged helix-like DNA-binding domain superfamily/Winged helix DNA-binding domain"/>
    <property type="match status" value="1"/>
</dbReference>
<dbReference type="Proteomes" id="UP001139485">
    <property type="component" value="Unassembled WGS sequence"/>
</dbReference>
<gene>
    <name evidence="8" type="ORF">M8330_07675</name>
</gene>
<evidence type="ECO:0000256" key="5">
    <source>
        <dbReference type="ARBA" id="ARBA00023163"/>
    </source>
</evidence>
<dbReference type="EMBL" id="JAMOIL010000008">
    <property type="protein sequence ID" value="MCM0620173.1"/>
    <property type="molecule type" value="Genomic_DNA"/>
</dbReference>
<keyword evidence="4" id="KW-0238">DNA-binding</keyword>
<proteinExistence type="inferred from homology"/>
<dbReference type="CDD" id="cd06171">
    <property type="entry name" value="Sigma70_r4"/>
    <property type="match status" value="1"/>
</dbReference>
<keyword evidence="9" id="KW-1185">Reference proteome</keyword>
<dbReference type="NCBIfam" id="TIGR02983">
    <property type="entry name" value="SigE-fam_strep"/>
    <property type="match status" value="1"/>
</dbReference>
<dbReference type="PANTHER" id="PTHR43133:SF50">
    <property type="entry name" value="ECF RNA POLYMERASE SIGMA FACTOR SIGM"/>
    <property type="match status" value="1"/>
</dbReference>
<dbReference type="InterPro" id="IPR007627">
    <property type="entry name" value="RNA_pol_sigma70_r2"/>
</dbReference>
<dbReference type="InterPro" id="IPR014284">
    <property type="entry name" value="RNA_pol_sigma-70_dom"/>
</dbReference>
<keyword evidence="5" id="KW-0804">Transcription</keyword>
<dbReference type="InterPro" id="IPR007630">
    <property type="entry name" value="RNA_pol_sigma70_r4"/>
</dbReference>
<dbReference type="Gene3D" id="1.10.1740.10">
    <property type="match status" value="1"/>
</dbReference>
<dbReference type="Pfam" id="PF04542">
    <property type="entry name" value="Sigma70_r2"/>
    <property type="match status" value="1"/>
</dbReference>
<name>A0A9X2D6B6_9ACTN</name>
<dbReference type="GO" id="GO:0006352">
    <property type="term" value="P:DNA-templated transcription initiation"/>
    <property type="evidence" value="ECO:0007669"/>
    <property type="project" value="InterPro"/>
</dbReference>
<feature type="domain" description="RNA polymerase sigma-70 region 2" evidence="6">
    <location>
        <begin position="17"/>
        <end position="78"/>
    </location>
</feature>
<feature type="domain" description="RNA polymerase sigma-70 region 4" evidence="7">
    <location>
        <begin position="111"/>
        <end position="159"/>
    </location>
</feature>
<evidence type="ECO:0000259" key="6">
    <source>
        <dbReference type="Pfam" id="PF04542"/>
    </source>
</evidence>
<dbReference type="InterPro" id="IPR013324">
    <property type="entry name" value="RNA_pol_sigma_r3/r4-like"/>
</dbReference>
<comment type="similarity">
    <text evidence="1">Belongs to the sigma-70 factor family. ECF subfamily.</text>
</comment>
<sequence length="173" mass="19520">MRETDRHSFEEWARGRQQAMLRTAYLVTGDLHRAEDLLQEALVAAAQRWGTLREGNPEAWVRTVVARRHISWWRKHRRETLTDAPAGAGEGRTPAADPSGRVTGRVVLLDALDRLTAKQRSVLVLRFLEDLSVAETAHALGVTTGTVKRQTSVALERLRDVAPELRDLVEENR</sequence>
<keyword evidence="3" id="KW-0731">Sigma factor</keyword>
<accession>A0A9X2D6B6</accession>
<keyword evidence="2" id="KW-0805">Transcription regulation</keyword>
<dbReference type="InterPro" id="IPR014325">
    <property type="entry name" value="RNA_pol_sigma-E_actinobac"/>
</dbReference>
<reference evidence="8" key="1">
    <citation type="submission" date="2022-05" db="EMBL/GenBank/DDBJ databases">
        <authorList>
            <person name="Tuo L."/>
        </authorList>
    </citation>
    <scope>NUCLEOTIDE SEQUENCE</scope>
    <source>
        <strain evidence="8">BSK12Z-4</strain>
    </source>
</reference>
<dbReference type="RefSeq" id="WP_250826844.1">
    <property type="nucleotide sequence ID" value="NZ_JAMOIL010000008.1"/>
</dbReference>
<dbReference type="NCBIfam" id="TIGR02937">
    <property type="entry name" value="sigma70-ECF"/>
    <property type="match status" value="1"/>
</dbReference>
<evidence type="ECO:0000256" key="1">
    <source>
        <dbReference type="ARBA" id="ARBA00010641"/>
    </source>
</evidence>
<protein>
    <submittedName>
        <fullName evidence="8">SigE family RNA polymerase sigma factor</fullName>
    </submittedName>
</protein>
<dbReference type="Pfam" id="PF04545">
    <property type="entry name" value="Sigma70_r4"/>
    <property type="match status" value="1"/>
</dbReference>
<evidence type="ECO:0000256" key="2">
    <source>
        <dbReference type="ARBA" id="ARBA00023015"/>
    </source>
</evidence>
<dbReference type="InterPro" id="IPR013325">
    <property type="entry name" value="RNA_pol_sigma_r2"/>
</dbReference>
<evidence type="ECO:0000256" key="3">
    <source>
        <dbReference type="ARBA" id="ARBA00023082"/>
    </source>
</evidence>
<dbReference type="SUPFAM" id="SSF88659">
    <property type="entry name" value="Sigma3 and sigma4 domains of RNA polymerase sigma factors"/>
    <property type="match status" value="1"/>
</dbReference>
<dbReference type="GO" id="GO:0016987">
    <property type="term" value="F:sigma factor activity"/>
    <property type="evidence" value="ECO:0007669"/>
    <property type="project" value="UniProtKB-KW"/>
</dbReference>
<organism evidence="8 9">
    <name type="scientific">Nocardioides bruguierae</name>
    <dbReference type="NCBI Taxonomy" id="2945102"/>
    <lineage>
        <taxon>Bacteria</taxon>
        <taxon>Bacillati</taxon>
        <taxon>Actinomycetota</taxon>
        <taxon>Actinomycetes</taxon>
        <taxon>Propionibacteriales</taxon>
        <taxon>Nocardioidaceae</taxon>
        <taxon>Nocardioides</taxon>
    </lineage>
</organism>
<comment type="caution">
    <text evidence="8">The sequence shown here is derived from an EMBL/GenBank/DDBJ whole genome shotgun (WGS) entry which is preliminary data.</text>
</comment>
<dbReference type="InterPro" id="IPR036388">
    <property type="entry name" value="WH-like_DNA-bd_sf"/>
</dbReference>
<evidence type="ECO:0000259" key="7">
    <source>
        <dbReference type="Pfam" id="PF04545"/>
    </source>
</evidence>